<dbReference type="PANTHER" id="PTHR40788:SF1">
    <property type="entry name" value="IPA PROTEIN"/>
    <property type="match status" value="1"/>
</dbReference>
<evidence type="ECO:0000313" key="1">
    <source>
        <dbReference type="EMBL" id="RYO94287.1"/>
    </source>
</evidence>
<name>A0ABY0HMV5_9PEZI</name>
<keyword evidence="2" id="KW-1185">Reference proteome</keyword>
<comment type="caution">
    <text evidence="1">The sequence shown here is derived from an EMBL/GenBank/DDBJ whole genome shotgun (WGS) entry which is preliminary data.</text>
</comment>
<dbReference type="EMBL" id="QJNS01000011">
    <property type="protein sequence ID" value="RYO94287.1"/>
    <property type="molecule type" value="Genomic_DNA"/>
</dbReference>
<dbReference type="Proteomes" id="UP000294003">
    <property type="component" value="Unassembled WGS sequence"/>
</dbReference>
<accession>A0ABY0HMV5</accession>
<reference evidence="1 2" key="1">
    <citation type="submission" date="2018-06" db="EMBL/GenBank/DDBJ databases">
        <title>Complete Genomes of Monosporascus.</title>
        <authorList>
            <person name="Robinson A.J."/>
            <person name="Natvig D.O."/>
        </authorList>
    </citation>
    <scope>NUCLEOTIDE SEQUENCE [LARGE SCALE GENOMIC DNA]</scope>
    <source>
        <strain evidence="1 2">CBS 609.92</strain>
    </source>
</reference>
<protein>
    <submittedName>
        <fullName evidence="1">Uncharacterized protein</fullName>
    </submittedName>
</protein>
<sequence length="561" mass="62759">MAPSCGTLRIPRWAVFAMYGKPVRLAKDKEESLQAFQPAIRAGLCVPQSTGELILLRQHQLLQCLNIIIEDVLEEGSTTRSKQQRPKKPVEAASAALFKLSIKATPSKLDLPDLQNSALDQKASLGDALNLLCTKPVVFAHAVNVWFFNRPELVPDERGRMLPAHTDKYISAATLDAVHSAVKSAAIWNYMCRLLEILKGLTDKSHRAIVLQEISNLCRMEYTRAQAIFKRHVSTGTGSKWFKRVSNAFNNGNARVIMKGNPELLTREDPQLHYMLRLCQPETNASKAVDWIKKLDDLHKSHPGDKESLHAPEIDALCDLAIIVGFIHSLSPTIAMPSFNRKKGQLFVSSSAELETELNQLKSQIDLGDFVIPIDNLLEPGMTEDALKTLDQFIVEKTGTRMGFLYQELIGDPISRLQEQLRAKSEHETKAEYVPLPAEAAQRQEIRVQQRKQKEKTRPAHSSMYEITSSDKNPALKDVVITQPPQPFKVKDSTATVFPTLFSRSESRGSVTWAGFEAAMADLGFSVMPKFGSVYTFLPPKDMPVQKSVTFHRPHKFGNRA</sequence>
<proteinExistence type="predicted"/>
<organism evidence="1 2">
    <name type="scientific">Monosporascus cannonballus</name>
    <dbReference type="NCBI Taxonomy" id="155416"/>
    <lineage>
        <taxon>Eukaryota</taxon>
        <taxon>Fungi</taxon>
        <taxon>Dikarya</taxon>
        <taxon>Ascomycota</taxon>
        <taxon>Pezizomycotina</taxon>
        <taxon>Sordariomycetes</taxon>
        <taxon>Xylariomycetidae</taxon>
        <taxon>Xylariales</taxon>
        <taxon>Xylariales incertae sedis</taxon>
        <taxon>Monosporascus</taxon>
    </lineage>
</organism>
<evidence type="ECO:0000313" key="2">
    <source>
        <dbReference type="Proteomes" id="UP000294003"/>
    </source>
</evidence>
<gene>
    <name evidence="1" type="ORF">DL762_000611</name>
</gene>
<dbReference type="PANTHER" id="PTHR40788">
    <property type="entry name" value="CLR5 DOMAIN-CONTAINING PROTEIN-RELATED"/>
    <property type="match status" value="1"/>
</dbReference>